<dbReference type="Gene3D" id="3.50.50.60">
    <property type="entry name" value="FAD/NAD(P)-binding domain"/>
    <property type="match status" value="1"/>
</dbReference>
<dbReference type="EMBL" id="JAPUFD010000011">
    <property type="protein sequence ID" value="MDI1490165.1"/>
    <property type="molecule type" value="Genomic_DNA"/>
</dbReference>
<dbReference type="PANTHER" id="PTHR10742">
    <property type="entry name" value="FLAVIN MONOAMINE OXIDASE"/>
    <property type="match status" value="1"/>
</dbReference>
<evidence type="ECO:0000313" key="2">
    <source>
        <dbReference type="EMBL" id="MDI1490165.1"/>
    </source>
</evidence>
<dbReference type="InterPro" id="IPR036188">
    <property type="entry name" value="FAD/NAD-bd_sf"/>
</dbReference>
<evidence type="ECO:0000259" key="1">
    <source>
        <dbReference type="Pfam" id="PF01593"/>
    </source>
</evidence>
<dbReference type="PANTHER" id="PTHR10742:SF313">
    <property type="entry name" value="AMINE OXIDASE"/>
    <property type="match status" value="1"/>
</dbReference>
<sequence length="344" mass="39055">MDKQAGAVEWFQFDFEYAYTPEQSSQEFSVVNYNTTFYQYSDENNYVFDQRGFNKFIQGEASTYLAANDSRLLLNTIVTNISYSDDGVTVYNEDGSCIQADYAICTFSVGVLQSQMISFEPELPSWKQMGIETFAMGTYTKIFLQFPPDKVFWNTSHQFFLYADPEERGYYPIFQSLDADGFLPGSGIIFVTVVQTQSYVVEAQDDATTKAEVLAVLRDMFGQDNVPDPIDFTYPRWSLEPWAYGSYSNWPPGTSLEMHENLRANVGRLYFAGEATSAEYFGFLHGAYFEGQKVAMDVANCVKSKGYGGEQHYEKLLSTTNEDEYDDANGWEVSSFLNYGSDDS</sequence>
<comment type="caution">
    <text evidence="2">The sequence shown here is derived from an EMBL/GenBank/DDBJ whole genome shotgun (WGS) entry which is preliminary data.</text>
</comment>
<dbReference type="Gene3D" id="3.90.660.10">
    <property type="match status" value="1"/>
</dbReference>
<reference evidence="2" key="1">
    <citation type="journal article" date="2023" name="Genome Biol. Evol.">
        <title>First Whole Genome Sequence and Flow Cytometry Genome Size Data for the Lichen-Forming Fungus Ramalina farinacea (Ascomycota).</title>
        <authorList>
            <person name="Llewellyn T."/>
            <person name="Mian S."/>
            <person name="Hill R."/>
            <person name="Leitch I.J."/>
            <person name="Gaya E."/>
        </authorList>
    </citation>
    <scope>NUCLEOTIDE SEQUENCE</scope>
    <source>
        <strain evidence="2">LIQ254RAFAR</strain>
    </source>
</reference>
<dbReference type="Proteomes" id="UP001161017">
    <property type="component" value="Unassembled WGS sequence"/>
</dbReference>
<keyword evidence="3" id="KW-1185">Reference proteome</keyword>
<dbReference type="GO" id="GO:0016491">
    <property type="term" value="F:oxidoreductase activity"/>
    <property type="evidence" value="ECO:0007669"/>
    <property type="project" value="InterPro"/>
</dbReference>
<dbReference type="AlphaFoldDB" id="A0AA43QPE0"/>
<accession>A0AA43QPE0</accession>
<dbReference type="GO" id="GO:0006598">
    <property type="term" value="P:polyamine catabolic process"/>
    <property type="evidence" value="ECO:0007669"/>
    <property type="project" value="TreeGrafter"/>
</dbReference>
<feature type="domain" description="Amine oxidase" evidence="1">
    <location>
        <begin position="45"/>
        <end position="298"/>
    </location>
</feature>
<dbReference type="SUPFAM" id="SSF54373">
    <property type="entry name" value="FAD-linked reductases, C-terminal domain"/>
    <property type="match status" value="1"/>
</dbReference>
<organism evidence="2 3">
    <name type="scientific">Ramalina farinacea</name>
    <dbReference type="NCBI Taxonomy" id="258253"/>
    <lineage>
        <taxon>Eukaryota</taxon>
        <taxon>Fungi</taxon>
        <taxon>Dikarya</taxon>
        <taxon>Ascomycota</taxon>
        <taxon>Pezizomycotina</taxon>
        <taxon>Lecanoromycetes</taxon>
        <taxon>OSLEUM clade</taxon>
        <taxon>Lecanoromycetidae</taxon>
        <taxon>Lecanorales</taxon>
        <taxon>Lecanorineae</taxon>
        <taxon>Ramalinaceae</taxon>
        <taxon>Ramalina</taxon>
    </lineage>
</organism>
<name>A0AA43QPE0_9LECA</name>
<dbReference type="SUPFAM" id="SSF51905">
    <property type="entry name" value="FAD/NAD(P)-binding domain"/>
    <property type="match status" value="1"/>
</dbReference>
<dbReference type="Pfam" id="PF01593">
    <property type="entry name" value="Amino_oxidase"/>
    <property type="match status" value="1"/>
</dbReference>
<proteinExistence type="predicted"/>
<gene>
    <name evidence="2" type="ORF">OHK93_001365</name>
</gene>
<dbReference type="InterPro" id="IPR050281">
    <property type="entry name" value="Flavin_monoamine_oxidase"/>
</dbReference>
<protein>
    <recommendedName>
        <fullName evidence="1">Amine oxidase domain-containing protein</fullName>
    </recommendedName>
</protein>
<dbReference type="InterPro" id="IPR002937">
    <property type="entry name" value="Amino_oxidase"/>
</dbReference>
<evidence type="ECO:0000313" key="3">
    <source>
        <dbReference type="Proteomes" id="UP001161017"/>
    </source>
</evidence>